<evidence type="ECO:0000259" key="12">
    <source>
        <dbReference type="Pfam" id="PF00082"/>
    </source>
</evidence>
<evidence type="ECO:0000256" key="2">
    <source>
        <dbReference type="ARBA" id="ARBA00022525"/>
    </source>
</evidence>
<dbReference type="InterPro" id="IPR051048">
    <property type="entry name" value="Peptidase_S8/S53_subtilisin"/>
</dbReference>
<evidence type="ECO:0000256" key="6">
    <source>
        <dbReference type="ARBA" id="ARBA00022825"/>
    </source>
</evidence>
<evidence type="ECO:0000256" key="1">
    <source>
        <dbReference type="ARBA" id="ARBA00011073"/>
    </source>
</evidence>
<dbReference type="PRINTS" id="PR00723">
    <property type="entry name" value="SUBTILISIN"/>
</dbReference>
<feature type="active site" description="Charge relay system" evidence="7 8">
    <location>
        <position position="458"/>
    </location>
</feature>
<feature type="active site" description="Charge relay system" evidence="7 8">
    <location>
        <position position="282"/>
    </location>
</feature>
<dbReference type="EMBL" id="JAFLRJ010000036">
    <property type="protein sequence ID" value="MBO0511049.1"/>
    <property type="molecule type" value="Genomic_DNA"/>
</dbReference>
<dbReference type="InterPro" id="IPR023828">
    <property type="entry name" value="Peptidase_S8_Ser-AS"/>
</dbReference>
<proteinExistence type="inferred from homology"/>
<evidence type="ECO:0000256" key="8">
    <source>
        <dbReference type="PROSITE-ProRule" id="PRU01240"/>
    </source>
</evidence>
<dbReference type="SUPFAM" id="SSF52025">
    <property type="entry name" value="PA domain"/>
    <property type="match status" value="1"/>
</dbReference>
<feature type="region of interest" description="Disordered" evidence="10">
    <location>
        <begin position="67"/>
        <end position="86"/>
    </location>
</feature>
<evidence type="ECO:0000259" key="13">
    <source>
        <dbReference type="Pfam" id="PF02225"/>
    </source>
</evidence>
<dbReference type="Proteomes" id="UP000664167">
    <property type="component" value="Unassembled WGS sequence"/>
</dbReference>
<dbReference type="InterPro" id="IPR015500">
    <property type="entry name" value="Peptidase_S8_subtilisin-rel"/>
</dbReference>
<feature type="chain" id="PRO_5039104830" evidence="11">
    <location>
        <begin position="31"/>
        <end position="1266"/>
    </location>
</feature>
<feature type="signal peptide" evidence="11">
    <location>
        <begin position="1"/>
        <end position="30"/>
    </location>
</feature>
<feature type="domain" description="Peptidase S8/S53" evidence="12">
    <location>
        <begin position="241"/>
        <end position="504"/>
    </location>
</feature>
<evidence type="ECO:0000256" key="5">
    <source>
        <dbReference type="ARBA" id="ARBA00022801"/>
    </source>
</evidence>
<evidence type="ECO:0000256" key="3">
    <source>
        <dbReference type="ARBA" id="ARBA00022670"/>
    </source>
</evidence>
<dbReference type="Pfam" id="PF00082">
    <property type="entry name" value="Peptidase_S8"/>
    <property type="match status" value="1"/>
</dbReference>
<dbReference type="InterPro" id="IPR013783">
    <property type="entry name" value="Ig-like_fold"/>
</dbReference>
<dbReference type="PROSITE" id="PS00138">
    <property type="entry name" value="SUBTILASE_SER"/>
    <property type="match status" value="1"/>
</dbReference>
<dbReference type="AlphaFoldDB" id="A0A939F434"/>
<dbReference type="GO" id="GO:0004252">
    <property type="term" value="F:serine-type endopeptidase activity"/>
    <property type="evidence" value="ECO:0007669"/>
    <property type="project" value="UniProtKB-UniRule"/>
</dbReference>
<keyword evidence="15" id="KW-1185">Reference proteome</keyword>
<keyword evidence="3 8" id="KW-0645">Protease</keyword>
<dbReference type="PROSITE" id="PS00136">
    <property type="entry name" value="SUBTILASE_ASP"/>
    <property type="match status" value="1"/>
</dbReference>
<dbReference type="RefSeq" id="WP_206960351.1">
    <property type="nucleotide sequence ID" value="NZ_BAAAJJ010000012.1"/>
</dbReference>
<dbReference type="PANTHER" id="PTHR43399:SF4">
    <property type="entry name" value="CELL WALL-ASSOCIATED PROTEASE"/>
    <property type="match status" value="1"/>
</dbReference>
<dbReference type="Gene3D" id="3.40.50.200">
    <property type="entry name" value="Peptidase S8/S53 domain"/>
    <property type="match status" value="1"/>
</dbReference>
<dbReference type="GO" id="GO:0005975">
    <property type="term" value="P:carbohydrate metabolic process"/>
    <property type="evidence" value="ECO:0007669"/>
    <property type="project" value="UniProtKB-ARBA"/>
</dbReference>
<reference evidence="14" key="1">
    <citation type="submission" date="2021-03" db="EMBL/GenBank/DDBJ databases">
        <title>Streptomyces poriferae sp. nov., a novel marine sponge-derived Actinobacteria species with anti-MRSA activity.</title>
        <authorList>
            <person name="Sandoval-Powers M."/>
            <person name="Kralova S."/>
            <person name="Nguyen G.-S."/>
            <person name="Fawwal D."/>
            <person name="Degnes K."/>
            <person name="Klinkenberg G."/>
            <person name="Sletta H."/>
            <person name="Wentzel A."/>
            <person name="Liles M.R."/>
        </authorList>
    </citation>
    <scope>NUCLEOTIDE SEQUENCE</scope>
    <source>
        <strain evidence="14">DSM 41794</strain>
    </source>
</reference>
<dbReference type="InterPro" id="IPR003137">
    <property type="entry name" value="PA_domain"/>
</dbReference>
<dbReference type="InterPro" id="IPR022398">
    <property type="entry name" value="Peptidase_S8_His-AS"/>
</dbReference>
<evidence type="ECO:0000256" key="4">
    <source>
        <dbReference type="ARBA" id="ARBA00022729"/>
    </source>
</evidence>
<keyword evidence="2" id="KW-0964">Secreted</keyword>
<sequence>MQHPPRGRTRSGLLATAVVVALGASLTSVAGAQATQAPTGLVDSAQRTASTATITLVTGDTVTVNTAPDGRQSVDANPAAGSAKTFRTVSGPDGDLYVYPSDVLDGVASGALDARLFNVTQLIKDGYADSKSDEFPVIVSYGDKPNAATLTKRADALPDSDRGAVLDRLDMAGVQVGKKNAKSFWQQVKPVSKVPRNGKAVTAPGSAGVTKVWYDGKAKVSLDQSVPQIGAPEAWAKGYDGKGSKVAILDTGVDLTNADVKDRVTESQSFVPGVPVTDGHGHGTHVASTIAGSGANSGGKYKGVAPEADLLIGKVLGNTGSGEYSWIMAGMEWAVGEGADVVSMSLGGPATPGGDAMTQAVDRLSASSSTLFVIAAGNAGPGASSIGSPGTADSALTVGAVDKSDVLASFSSRGPRLGDNAIKPEITAPGVNIVAARAAGTTMGTPTGEFYTSASGTSMATPHVAGAAAILAQRHPDWTGQHIKEALTTHAKIAPNSSVYEQGDGRVDIPAALDPELEISGSSDFGLVEWSDTGYEKETRKVTLTNPTATAATVALSATAGDALPAGALSLSDGSVTVPAGGTADVTLTLDPSDVATGEYSGYLTATTAEGKSAHTAIGFSKEAERRGLTLDFKDRLGNAPGGASFTVLGLDNNYFAQFSAAGGHQELRLPVGKYSVSGLLVTSASGNATVDHSTDLFSVPEIDLTTKDAAETVDGTTATNFDMRLPDETRALEDSQLSYQLTRYTENRARRATYGIAGLSNWSQEQFGAIPAAKPATGELLSSFWQSKREPLIRATVTRPETFALAAKTSSYLKRFSGTYKYDVVDAGSGSAADLAAVDVKGKAALIHFDTLKSSQIRAVEAAGAEAVVLAPNSKAPHSIVVLGVNVPYFSTTYADGRALAAAVAQGRTSLSLKGVEESGYQYSGQWDFSGIPANLRTTARAKDFATIKNSFHTDGAARMGYATIHSWGSYPMTSLRSGQFVQQGETRDDYVRAGNSLTYEQNIWARTDYATAMVESAKGYLPGAVSTEDWWAPAMHPANVTPYACNFCRTDAGTVFAPQLGGDSDADHFSKTGRSRVYTYYRDGQKITDTTKLMVPEKASYRFVDDTARLADYPGVNLGTKTHTEYSFSSAAPTAMSVKDCKVSVPKATLCEALPVVLLDYGMKADITNRVAADKAFSFTVDASRSKASTASTTMAGAKVSVSYDDGATWQPVAVSRKDANSFKATVQHPELSATNGFVSLRTEVWDSEGNRTSQDITRAYALK</sequence>
<evidence type="ECO:0000256" key="11">
    <source>
        <dbReference type="SAM" id="SignalP"/>
    </source>
</evidence>
<keyword evidence="6 8" id="KW-0720">Serine protease</keyword>
<keyword evidence="4 11" id="KW-0732">Signal</keyword>
<dbReference type="InterPro" id="IPR036852">
    <property type="entry name" value="Peptidase_S8/S53_dom_sf"/>
</dbReference>
<evidence type="ECO:0000313" key="14">
    <source>
        <dbReference type="EMBL" id="MBO0511049.1"/>
    </source>
</evidence>
<dbReference type="Gene3D" id="2.60.40.10">
    <property type="entry name" value="Immunoglobulins"/>
    <property type="match status" value="1"/>
</dbReference>
<name>A0A939F434_9ACTN</name>
<dbReference type="PROSITE" id="PS51892">
    <property type="entry name" value="SUBTILASE"/>
    <property type="match status" value="1"/>
</dbReference>
<keyword evidence="5 8" id="KW-0378">Hydrolase</keyword>
<accession>A0A939F434</accession>
<comment type="similarity">
    <text evidence="1 8 9">Belongs to the peptidase S8 family.</text>
</comment>
<dbReference type="PANTHER" id="PTHR43399">
    <property type="entry name" value="SUBTILISIN-RELATED"/>
    <property type="match status" value="1"/>
</dbReference>
<evidence type="ECO:0000256" key="10">
    <source>
        <dbReference type="SAM" id="MobiDB-lite"/>
    </source>
</evidence>
<dbReference type="SUPFAM" id="SSF52743">
    <property type="entry name" value="Subtilisin-like"/>
    <property type="match status" value="1"/>
</dbReference>
<evidence type="ECO:0000256" key="9">
    <source>
        <dbReference type="RuleBase" id="RU003355"/>
    </source>
</evidence>
<dbReference type="InterPro" id="IPR046450">
    <property type="entry name" value="PA_dom_sf"/>
</dbReference>
<feature type="domain" description="PA" evidence="13">
    <location>
        <begin position="823"/>
        <end position="901"/>
    </location>
</feature>
<dbReference type="GO" id="GO:0006508">
    <property type="term" value="P:proteolysis"/>
    <property type="evidence" value="ECO:0007669"/>
    <property type="project" value="UniProtKB-KW"/>
</dbReference>
<evidence type="ECO:0000313" key="15">
    <source>
        <dbReference type="Proteomes" id="UP000664167"/>
    </source>
</evidence>
<protein>
    <submittedName>
        <fullName evidence="14">S8 family serine peptidase</fullName>
    </submittedName>
</protein>
<dbReference type="Gene3D" id="3.50.30.30">
    <property type="match status" value="1"/>
</dbReference>
<organism evidence="14 15">
    <name type="scientific">Streptomyces beijiangensis</name>
    <dbReference type="NCBI Taxonomy" id="163361"/>
    <lineage>
        <taxon>Bacteria</taxon>
        <taxon>Bacillati</taxon>
        <taxon>Actinomycetota</taxon>
        <taxon>Actinomycetes</taxon>
        <taxon>Kitasatosporales</taxon>
        <taxon>Streptomycetaceae</taxon>
        <taxon>Streptomyces</taxon>
    </lineage>
</organism>
<feature type="active site" description="Charge relay system" evidence="7 8">
    <location>
        <position position="250"/>
    </location>
</feature>
<comment type="caution">
    <text evidence="14">The sequence shown here is derived from an EMBL/GenBank/DDBJ whole genome shotgun (WGS) entry which is preliminary data.</text>
</comment>
<dbReference type="CDD" id="cd07487">
    <property type="entry name" value="Peptidases_S8_1"/>
    <property type="match status" value="1"/>
</dbReference>
<gene>
    <name evidence="14" type="ORF">J0695_04380</name>
</gene>
<dbReference type="InterPro" id="IPR000209">
    <property type="entry name" value="Peptidase_S8/S53_dom"/>
</dbReference>
<evidence type="ECO:0000256" key="7">
    <source>
        <dbReference type="PIRSR" id="PIRSR615500-1"/>
    </source>
</evidence>
<dbReference type="Pfam" id="PF02225">
    <property type="entry name" value="PA"/>
    <property type="match status" value="1"/>
</dbReference>
<dbReference type="PROSITE" id="PS00137">
    <property type="entry name" value="SUBTILASE_HIS"/>
    <property type="match status" value="1"/>
</dbReference>
<dbReference type="InterPro" id="IPR023827">
    <property type="entry name" value="Peptidase_S8_Asp-AS"/>
</dbReference>